<dbReference type="RefSeq" id="WP_109188385.1">
    <property type="nucleotide sequence ID" value="NZ_BMYA01000001.1"/>
</dbReference>
<dbReference type="GO" id="GO:0016491">
    <property type="term" value="F:oxidoreductase activity"/>
    <property type="evidence" value="ECO:0007669"/>
    <property type="project" value="UniProtKB-KW"/>
</dbReference>
<comment type="similarity">
    <text evidence="1">Belongs to the short-chain dehydrogenases/reductases (SDR) family.</text>
</comment>
<organism evidence="3 4">
    <name type="scientific">Ignatzschineria ureiclastica</name>
    <dbReference type="NCBI Taxonomy" id="472582"/>
    <lineage>
        <taxon>Bacteria</taxon>
        <taxon>Pseudomonadati</taxon>
        <taxon>Pseudomonadota</taxon>
        <taxon>Gammaproteobacteria</taxon>
        <taxon>Cardiobacteriales</taxon>
        <taxon>Ignatzschineriaceae</taxon>
        <taxon>Ignatzschineria</taxon>
    </lineage>
</organism>
<protein>
    <submittedName>
        <fullName evidence="3">Oxidoreductase</fullName>
    </submittedName>
</protein>
<dbReference type="OrthoDB" id="9790785at2"/>
<comment type="caution">
    <text evidence="3">The sequence shown here is derived from an EMBL/GenBank/DDBJ whole genome shotgun (WGS) entry which is preliminary data.</text>
</comment>
<gene>
    <name evidence="3" type="ORF">DC083_00755</name>
</gene>
<dbReference type="Proteomes" id="UP000245020">
    <property type="component" value="Unassembled WGS sequence"/>
</dbReference>
<evidence type="ECO:0000313" key="3">
    <source>
        <dbReference type="EMBL" id="PWD81758.1"/>
    </source>
</evidence>
<dbReference type="PROSITE" id="PS00061">
    <property type="entry name" value="ADH_SHORT"/>
    <property type="match status" value="1"/>
</dbReference>
<dbReference type="SUPFAM" id="SSF51735">
    <property type="entry name" value="NAD(P)-binding Rossmann-fold domains"/>
    <property type="match status" value="1"/>
</dbReference>
<accession>A0A2U2AGH2</accession>
<proteinExistence type="inferred from homology"/>
<dbReference type="InterPro" id="IPR002347">
    <property type="entry name" value="SDR_fam"/>
</dbReference>
<keyword evidence="4" id="KW-1185">Reference proteome</keyword>
<reference evidence="4" key="1">
    <citation type="submission" date="2018-05" db="EMBL/GenBank/DDBJ databases">
        <title>Ignatzschineria dubaiensis sp. nov., isolated from necrotic foot tissues of dromedaries (Camelus dromedarius) and associated maggots in Dubai, United Arab Emirates.</title>
        <authorList>
            <person name="Tsang C.C."/>
            <person name="Tang J.Y.M."/>
            <person name="Fong J.Y.H."/>
            <person name="Kinne J."/>
            <person name="Lee H.H."/>
            <person name="Joseph M."/>
            <person name="Jose S."/>
            <person name="Schuster R.K."/>
            <person name="Tang Y."/>
            <person name="Sivakumar S."/>
            <person name="Chen J.H.K."/>
            <person name="Teng J.L.L."/>
            <person name="Lau S.K.P."/>
            <person name="Wernery U."/>
            <person name="Woo P.C.Y."/>
        </authorList>
    </citation>
    <scope>NUCLEOTIDE SEQUENCE [LARGE SCALE GENOMIC DNA]</scope>
    <source>
        <strain evidence="4">KCTC 22644</strain>
    </source>
</reference>
<dbReference type="PANTHER" id="PTHR43639:SF1">
    <property type="entry name" value="SHORT-CHAIN DEHYDROGENASE_REDUCTASE FAMILY PROTEIN"/>
    <property type="match status" value="1"/>
</dbReference>
<dbReference type="PRINTS" id="PR00081">
    <property type="entry name" value="GDHRDH"/>
</dbReference>
<evidence type="ECO:0000256" key="1">
    <source>
        <dbReference type="ARBA" id="ARBA00006484"/>
    </source>
</evidence>
<keyword evidence="2" id="KW-0560">Oxidoreductase</keyword>
<name>A0A2U2AGH2_9GAMM</name>
<dbReference type="AlphaFoldDB" id="A0A2U2AGH2"/>
<evidence type="ECO:0000313" key="4">
    <source>
        <dbReference type="Proteomes" id="UP000245020"/>
    </source>
</evidence>
<dbReference type="PANTHER" id="PTHR43639">
    <property type="entry name" value="OXIDOREDUCTASE, SHORT-CHAIN DEHYDROGENASE/REDUCTASE FAMILY (AFU_ORTHOLOGUE AFUA_5G02870)"/>
    <property type="match status" value="1"/>
</dbReference>
<sequence>MSKPLTGRVILVTGASGAIGKESALRLADQGATIILMGRKEAKLNPIYDIIVNRGGATPAIIEMDFLKVTDLDYYNLAQNIALEFGKLDGIIHSAINLGYLTPLAHNSPEKWHHSLQIGLHAPYFLTHAMLPLLDQSERASVIFFDHAEVASGDKAYWGSYAVAKAGLHTLMKLFALENESTGKIAFNAIDPICINSSLRMSVMPEGAPDAKELRKVIDLVWKLNDPTEPFITGTTLTVDA</sequence>
<dbReference type="Pfam" id="PF00106">
    <property type="entry name" value="adh_short"/>
    <property type="match status" value="1"/>
</dbReference>
<dbReference type="EMBL" id="QEWQ01000001">
    <property type="protein sequence ID" value="PWD81758.1"/>
    <property type="molecule type" value="Genomic_DNA"/>
</dbReference>
<dbReference type="InterPro" id="IPR020904">
    <property type="entry name" value="Sc_DH/Rdtase_CS"/>
</dbReference>
<evidence type="ECO:0000256" key="2">
    <source>
        <dbReference type="ARBA" id="ARBA00023002"/>
    </source>
</evidence>
<dbReference type="InterPro" id="IPR036291">
    <property type="entry name" value="NAD(P)-bd_dom_sf"/>
</dbReference>
<dbReference type="Gene3D" id="3.40.50.720">
    <property type="entry name" value="NAD(P)-binding Rossmann-like Domain"/>
    <property type="match status" value="1"/>
</dbReference>